<accession>A0AAJ7SXZ2</accession>
<dbReference type="InterPro" id="IPR036852">
    <property type="entry name" value="Peptidase_S8/S53_dom_sf"/>
</dbReference>
<dbReference type="Pfam" id="PF08686">
    <property type="entry name" value="PLAC"/>
    <property type="match status" value="1"/>
</dbReference>
<dbReference type="CDD" id="cd00064">
    <property type="entry name" value="FU"/>
    <property type="match status" value="4"/>
</dbReference>
<dbReference type="Pfam" id="PF16470">
    <property type="entry name" value="S8_pro-domain"/>
    <property type="match status" value="1"/>
</dbReference>
<dbReference type="SMART" id="SM00261">
    <property type="entry name" value="FU"/>
    <property type="match status" value="5"/>
</dbReference>
<keyword evidence="17" id="KW-1185">Reference proteome</keyword>
<dbReference type="CDD" id="cd04059">
    <property type="entry name" value="Peptidases_S8_Protein_convertases_Kexins_Furin-like"/>
    <property type="match status" value="1"/>
</dbReference>
<dbReference type="GO" id="GO:0004252">
    <property type="term" value="F:serine-type endopeptidase activity"/>
    <property type="evidence" value="ECO:0007669"/>
    <property type="project" value="UniProtKB-UniRule"/>
</dbReference>
<dbReference type="InterPro" id="IPR000742">
    <property type="entry name" value="EGF"/>
</dbReference>
<dbReference type="InterPro" id="IPR006212">
    <property type="entry name" value="Furin_repeat"/>
</dbReference>
<dbReference type="PROSITE" id="PS00136">
    <property type="entry name" value="SUBTILASE_ASP"/>
    <property type="match status" value="1"/>
</dbReference>
<dbReference type="FunFam" id="3.40.50.200:FF:000002">
    <property type="entry name" value="Proprotein convertase subtilisin/kexin type 5"/>
    <property type="match status" value="1"/>
</dbReference>
<gene>
    <name evidence="18" type="primary">LOC116940957</name>
</gene>
<dbReference type="SUPFAM" id="SSF57184">
    <property type="entry name" value="Growth factor receptor domain"/>
    <property type="match status" value="2"/>
</dbReference>
<dbReference type="PROSITE" id="PS00137">
    <property type="entry name" value="SUBTILASE_HIS"/>
    <property type="match status" value="1"/>
</dbReference>
<dbReference type="PROSITE" id="PS51829">
    <property type="entry name" value="P_HOMO_B"/>
    <property type="match status" value="1"/>
</dbReference>
<keyword evidence="2 11" id="KW-0645">Protease</keyword>
<dbReference type="FunFam" id="3.30.70.850:FF:000001">
    <property type="entry name" value="Proprotein convertase subtilisin/kexin type 5"/>
    <property type="match status" value="1"/>
</dbReference>
<dbReference type="InterPro" id="IPR032778">
    <property type="entry name" value="GF_recep_IV"/>
</dbReference>
<name>A0AAJ7SXZ2_PETMA</name>
<dbReference type="SUPFAM" id="SSF54897">
    <property type="entry name" value="Protease propeptides/inhibitors"/>
    <property type="match status" value="1"/>
</dbReference>
<dbReference type="CTD" id="5125"/>
<dbReference type="Pfam" id="PF01483">
    <property type="entry name" value="P_proprotein"/>
    <property type="match status" value="1"/>
</dbReference>
<sequence length="932" mass="102240">MPASPRPSAWLWLCALGLLLSHAARPSLAAVFTNHWAVKVTGGTTEADRIASKYGYINLGQIGSLRDYYHFHHSRVMKRATVRSRGAHTFIEAEPQVEWVEQQVVRRRSKRDFKTVSVATLLFNDPKWSSMWYLNCSDRGYNCRSDMNVMAAWRRGYTGRNVVVTILDDGIERNHPDLVDNYDPLASYDVNGDDLDPMPRYDISNENKHGTRCAGEVAATANNSICVSGVAYNARIGGVRMLDGEVTDMVEATALSVNPQHIDVYSASWGPDDDGRTVDGPATLARRALETGIRKGRGGLGSIYVWASGNGGRSRDHCSCDGYTNSIFTISISSSTESGKKPWYLEECASTLATTYSSGEAYDRKIITTDLRQKCTDGHTGTSASAPMAAGIIALALEANPGLTWRDVQHIVVKTSRSNNLHAPDWKTNGAGHRVSHLYGFGLMDAGAMVMEAEKWRPLPPQHVCVESAERSNRLIRSSQTLTAVHQATGCADNAAQRVVFLEHVVVRVTISHPRRGDLSIYLTSPSGTKSQLLAKRAFDNSQEGFKNWEFMTSHCWGERAAGTWTLEIHDNPSNYFRNPRVLGKLKEWSLILHGTAEPPYTWQGGAGGPAGKVERDRSPEPANPTEHAAAAHDVEYEDYSEETEYSAGLCHAECDSQGCDGPGEDQCMSCARWSLRLRGGGRKCLSECPIGFFGDGDTRRCRRCSRECRACSGAGLERCSECRTGYFRQEGPGPQCMAACSDGFYLDTAAMMCRRCTESCERCVGAAERCTMCRNGLSLHGSMCVPKCQERTYFNLQETRCEPCHPSCNTCATGGQYSCLKCAAGYLRQDGICVPDCSPSYYREEVEEGAEPSCDKCEVSCVTCSGPTDRSCTSCSEGQSLEAGACVAVYTCRDSSGETVDTSFCYLVKVNNLCSRKVLQQLCCRTCSNRG</sequence>
<dbReference type="InterPro" id="IPR000209">
    <property type="entry name" value="Peptidase_S8/S53_dom"/>
</dbReference>
<dbReference type="InterPro" id="IPR008979">
    <property type="entry name" value="Galactose-bd-like_sf"/>
</dbReference>
<feature type="signal peptide" evidence="14">
    <location>
        <begin position="1"/>
        <end position="29"/>
    </location>
</feature>
<dbReference type="InterPro" id="IPR023827">
    <property type="entry name" value="Peptidase_S8_Asp-AS"/>
</dbReference>
<dbReference type="PRINTS" id="PR00723">
    <property type="entry name" value="SUBTILISIN"/>
</dbReference>
<feature type="active site" description="Charge relay system" evidence="10 11">
    <location>
        <position position="209"/>
    </location>
</feature>
<evidence type="ECO:0000256" key="10">
    <source>
        <dbReference type="PIRSR" id="PIRSR615500-1"/>
    </source>
</evidence>
<dbReference type="PROSITE" id="PS00138">
    <property type="entry name" value="SUBTILASE_SER"/>
    <property type="match status" value="1"/>
</dbReference>
<dbReference type="InterPro" id="IPR022398">
    <property type="entry name" value="Peptidase_S8_His-AS"/>
</dbReference>
<evidence type="ECO:0000256" key="4">
    <source>
        <dbReference type="ARBA" id="ARBA00022729"/>
    </source>
</evidence>
<organism evidence="17 18">
    <name type="scientific">Petromyzon marinus</name>
    <name type="common">Sea lamprey</name>
    <dbReference type="NCBI Taxonomy" id="7757"/>
    <lineage>
        <taxon>Eukaryota</taxon>
        <taxon>Metazoa</taxon>
        <taxon>Chordata</taxon>
        <taxon>Craniata</taxon>
        <taxon>Vertebrata</taxon>
        <taxon>Cyclostomata</taxon>
        <taxon>Hyperoartia</taxon>
        <taxon>Petromyzontiformes</taxon>
        <taxon>Petromyzontidae</taxon>
        <taxon>Petromyzon</taxon>
    </lineage>
</organism>
<dbReference type="GO" id="GO:0005802">
    <property type="term" value="C:trans-Golgi network"/>
    <property type="evidence" value="ECO:0007669"/>
    <property type="project" value="TreeGrafter"/>
</dbReference>
<dbReference type="GeneID" id="116940957"/>
<keyword evidence="9" id="KW-0325">Glycoprotein</keyword>
<dbReference type="InterPro" id="IPR023828">
    <property type="entry name" value="Peptidase_S8_Ser-AS"/>
</dbReference>
<comment type="similarity">
    <text evidence="1 11 12">Belongs to the peptidase S8 family.</text>
</comment>
<feature type="chain" id="PRO_5042485625" evidence="14">
    <location>
        <begin position="30"/>
        <end position="932"/>
    </location>
</feature>
<keyword evidence="7 11" id="KW-0720">Serine protease</keyword>
<dbReference type="GO" id="GO:0000139">
    <property type="term" value="C:Golgi membrane"/>
    <property type="evidence" value="ECO:0007669"/>
    <property type="project" value="TreeGrafter"/>
</dbReference>
<dbReference type="SUPFAM" id="SSF49785">
    <property type="entry name" value="Galactose-binding domain-like"/>
    <property type="match status" value="1"/>
</dbReference>
<dbReference type="SUPFAM" id="SSF52743">
    <property type="entry name" value="Subtilisin-like"/>
    <property type="match status" value="1"/>
</dbReference>
<dbReference type="InterPro" id="IPR015500">
    <property type="entry name" value="Peptidase_S8_subtilisin-rel"/>
</dbReference>
<dbReference type="FunFam" id="2.60.120.260:FF:000006">
    <property type="entry name" value="Proprotein convertase subtilisin/kexin type 5"/>
    <property type="match status" value="1"/>
</dbReference>
<protein>
    <submittedName>
        <fullName evidence="18">Proprotein convertase subtilisin/kexin type 6-like isoform X1</fullName>
    </submittedName>
</protein>
<dbReference type="InterPro" id="IPR009030">
    <property type="entry name" value="Growth_fac_rcpt_cys_sf"/>
</dbReference>
<evidence type="ECO:0000256" key="1">
    <source>
        <dbReference type="ARBA" id="ARBA00011073"/>
    </source>
</evidence>
<evidence type="ECO:0000259" key="16">
    <source>
        <dbReference type="PROSITE" id="PS51829"/>
    </source>
</evidence>
<evidence type="ECO:0000256" key="3">
    <source>
        <dbReference type="ARBA" id="ARBA00022685"/>
    </source>
</evidence>
<dbReference type="PROSITE" id="PS51892">
    <property type="entry name" value="SUBTILASE"/>
    <property type="match status" value="1"/>
</dbReference>
<evidence type="ECO:0000256" key="13">
    <source>
        <dbReference type="SAM" id="MobiDB-lite"/>
    </source>
</evidence>
<evidence type="ECO:0000256" key="2">
    <source>
        <dbReference type="ARBA" id="ARBA00022670"/>
    </source>
</evidence>
<dbReference type="Gene3D" id="2.10.220.10">
    <property type="entry name" value="Hormone Receptor, Insulin-like Growth Factor Receptor 1, Chain A, domain 2"/>
    <property type="match status" value="3"/>
</dbReference>
<evidence type="ECO:0000259" key="15">
    <source>
        <dbReference type="PROSITE" id="PS50900"/>
    </source>
</evidence>
<dbReference type="InterPro" id="IPR032815">
    <property type="entry name" value="S8_pro-domain"/>
</dbReference>
<feature type="domain" description="PLAC" evidence="15">
    <location>
        <begin position="889"/>
        <end position="932"/>
    </location>
</feature>
<dbReference type="SMART" id="SM00181">
    <property type="entry name" value="EGF"/>
    <property type="match status" value="5"/>
</dbReference>
<dbReference type="Proteomes" id="UP001318040">
    <property type="component" value="Chromosome 1"/>
</dbReference>
<keyword evidence="8" id="KW-0865">Zymogen</keyword>
<evidence type="ECO:0000313" key="18">
    <source>
        <dbReference type="RefSeq" id="XP_032807299.1"/>
    </source>
</evidence>
<dbReference type="InterPro" id="IPR038466">
    <property type="entry name" value="S8_pro-domain_sf"/>
</dbReference>
<keyword evidence="3" id="KW-0165">Cleavage on pair of basic residues</keyword>
<dbReference type="GO" id="GO:0016486">
    <property type="term" value="P:peptide hormone processing"/>
    <property type="evidence" value="ECO:0007669"/>
    <property type="project" value="TreeGrafter"/>
</dbReference>
<proteinExistence type="inferred from homology"/>
<dbReference type="Gene3D" id="3.30.70.850">
    <property type="entry name" value="Peptidase S8, pro-domain"/>
    <property type="match status" value="1"/>
</dbReference>
<keyword evidence="5" id="KW-0677">Repeat</keyword>
<dbReference type="InterPro" id="IPR002884">
    <property type="entry name" value="P_dom"/>
</dbReference>
<dbReference type="PANTHER" id="PTHR42884">
    <property type="entry name" value="PROPROTEIN CONVERTASE SUBTILISIN/KEXIN-RELATED"/>
    <property type="match status" value="1"/>
</dbReference>
<evidence type="ECO:0000256" key="11">
    <source>
        <dbReference type="PROSITE-ProRule" id="PRU01240"/>
    </source>
</evidence>
<dbReference type="RefSeq" id="XP_032807299.1">
    <property type="nucleotide sequence ID" value="XM_032951408.1"/>
</dbReference>
<dbReference type="PROSITE" id="PS50900">
    <property type="entry name" value="PLAC"/>
    <property type="match status" value="1"/>
</dbReference>
<evidence type="ECO:0000256" key="14">
    <source>
        <dbReference type="SAM" id="SignalP"/>
    </source>
</evidence>
<dbReference type="Gene3D" id="3.40.50.200">
    <property type="entry name" value="Peptidase S8/S53 domain"/>
    <property type="match status" value="1"/>
</dbReference>
<dbReference type="InterPro" id="IPR034182">
    <property type="entry name" value="Kexin/furin"/>
</dbReference>
<feature type="active site" description="Charge relay system" evidence="10 11">
    <location>
        <position position="168"/>
    </location>
</feature>
<dbReference type="Pfam" id="PF14843">
    <property type="entry name" value="GF_recep_IV"/>
    <property type="match status" value="1"/>
</dbReference>
<reference evidence="18" key="1">
    <citation type="submission" date="2025-08" db="UniProtKB">
        <authorList>
            <consortium name="RefSeq"/>
        </authorList>
    </citation>
    <scope>IDENTIFICATION</scope>
    <source>
        <tissue evidence="18">Sperm</tissue>
    </source>
</reference>
<keyword evidence="6 11" id="KW-0378">Hydrolase</keyword>
<dbReference type="Pfam" id="PF00082">
    <property type="entry name" value="Peptidase_S8"/>
    <property type="match status" value="1"/>
</dbReference>
<dbReference type="Gene3D" id="2.60.120.260">
    <property type="entry name" value="Galactose-binding domain-like"/>
    <property type="match status" value="1"/>
</dbReference>
<evidence type="ECO:0000256" key="5">
    <source>
        <dbReference type="ARBA" id="ARBA00022737"/>
    </source>
</evidence>
<evidence type="ECO:0000256" key="6">
    <source>
        <dbReference type="ARBA" id="ARBA00022801"/>
    </source>
</evidence>
<evidence type="ECO:0000256" key="12">
    <source>
        <dbReference type="RuleBase" id="RU003355"/>
    </source>
</evidence>
<dbReference type="InterPro" id="IPR010909">
    <property type="entry name" value="PLAC"/>
</dbReference>
<evidence type="ECO:0000256" key="7">
    <source>
        <dbReference type="ARBA" id="ARBA00022825"/>
    </source>
</evidence>
<feature type="active site" description="Charge relay system" evidence="10 11">
    <location>
        <position position="383"/>
    </location>
</feature>
<evidence type="ECO:0000256" key="8">
    <source>
        <dbReference type="ARBA" id="ARBA00023145"/>
    </source>
</evidence>
<evidence type="ECO:0000256" key="9">
    <source>
        <dbReference type="ARBA" id="ARBA00023180"/>
    </source>
</evidence>
<evidence type="ECO:0000313" key="17">
    <source>
        <dbReference type="Proteomes" id="UP001318040"/>
    </source>
</evidence>
<dbReference type="PANTHER" id="PTHR42884:SF7">
    <property type="entry name" value="PROPROTEIN CONVERTASE SUBTILISIN_KEXIN TYPE 5"/>
    <property type="match status" value="1"/>
</dbReference>
<dbReference type="AlphaFoldDB" id="A0AAJ7SXZ2"/>
<keyword evidence="4 14" id="KW-0732">Signal</keyword>
<dbReference type="KEGG" id="pmrn:116940957"/>
<feature type="domain" description="P/Homo B" evidence="16">
    <location>
        <begin position="458"/>
        <end position="599"/>
    </location>
</feature>
<feature type="region of interest" description="Disordered" evidence="13">
    <location>
        <begin position="602"/>
        <end position="632"/>
    </location>
</feature>